<dbReference type="HAMAP" id="MF_00361">
    <property type="entry name" value="NAD_kinase"/>
    <property type="match status" value="1"/>
</dbReference>
<dbReference type="EMBL" id="CP119312">
    <property type="protein sequence ID" value="WEK05677.1"/>
    <property type="molecule type" value="Genomic_DNA"/>
</dbReference>
<evidence type="ECO:0000256" key="6">
    <source>
        <dbReference type="HAMAP-Rule" id="MF_00361"/>
    </source>
</evidence>
<dbReference type="GO" id="GO:0005524">
    <property type="term" value="F:ATP binding"/>
    <property type="evidence" value="ECO:0007669"/>
    <property type="project" value="UniProtKB-KW"/>
</dbReference>
<evidence type="ECO:0000256" key="1">
    <source>
        <dbReference type="ARBA" id="ARBA00022679"/>
    </source>
</evidence>
<dbReference type="SUPFAM" id="SSF111331">
    <property type="entry name" value="NAD kinase/diacylglycerol kinase-like"/>
    <property type="match status" value="1"/>
</dbReference>
<dbReference type="GO" id="GO:0006741">
    <property type="term" value="P:NADP+ biosynthetic process"/>
    <property type="evidence" value="ECO:0007669"/>
    <property type="project" value="UniProtKB-UniRule"/>
</dbReference>
<dbReference type="GO" id="GO:0046872">
    <property type="term" value="F:metal ion binding"/>
    <property type="evidence" value="ECO:0007669"/>
    <property type="project" value="UniProtKB-UniRule"/>
</dbReference>
<dbReference type="Gene3D" id="2.60.200.30">
    <property type="entry name" value="Probable inorganic polyphosphate/atp-NAD kinase, domain 2"/>
    <property type="match status" value="1"/>
</dbReference>
<dbReference type="Proteomes" id="UP001217476">
    <property type="component" value="Chromosome"/>
</dbReference>
<comment type="cofactor">
    <cofactor evidence="6">
        <name>a divalent metal cation</name>
        <dbReference type="ChEBI" id="CHEBI:60240"/>
    </cofactor>
</comment>
<comment type="similarity">
    <text evidence="6">Belongs to the NAD kinase family.</text>
</comment>
<dbReference type="GO" id="GO:0003951">
    <property type="term" value="F:NAD+ kinase activity"/>
    <property type="evidence" value="ECO:0007669"/>
    <property type="project" value="UniProtKB-UniRule"/>
</dbReference>
<name>A0AAJ6B0X3_9HYPH</name>
<comment type="catalytic activity">
    <reaction evidence="5 6">
        <text>NAD(+) + ATP = ADP + NADP(+) + H(+)</text>
        <dbReference type="Rhea" id="RHEA:18629"/>
        <dbReference type="ChEBI" id="CHEBI:15378"/>
        <dbReference type="ChEBI" id="CHEBI:30616"/>
        <dbReference type="ChEBI" id="CHEBI:57540"/>
        <dbReference type="ChEBI" id="CHEBI:58349"/>
        <dbReference type="ChEBI" id="CHEBI:456216"/>
        <dbReference type="EC" id="2.7.1.23"/>
    </reaction>
</comment>
<feature type="binding site" evidence="6">
    <location>
        <begin position="158"/>
        <end position="163"/>
    </location>
    <ligand>
        <name>NAD(+)</name>
        <dbReference type="ChEBI" id="CHEBI:57540"/>
    </ligand>
</feature>
<dbReference type="InterPro" id="IPR017437">
    <property type="entry name" value="ATP-NAD_kinase_PpnK-typ_C"/>
</dbReference>
<comment type="subcellular location">
    <subcellularLocation>
        <location evidence="6">Cytoplasm</location>
    </subcellularLocation>
</comment>
<feature type="binding site" evidence="6">
    <location>
        <position position="155"/>
    </location>
    <ligand>
        <name>NAD(+)</name>
        <dbReference type="ChEBI" id="CHEBI:57540"/>
    </ligand>
</feature>
<evidence type="ECO:0000256" key="2">
    <source>
        <dbReference type="ARBA" id="ARBA00022777"/>
    </source>
</evidence>
<evidence type="ECO:0000313" key="8">
    <source>
        <dbReference type="Proteomes" id="UP001217476"/>
    </source>
</evidence>
<feature type="active site" description="Proton acceptor" evidence="6">
    <location>
        <position position="47"/>
    </location>
</feature>
<organism evidence="7 8">
    <name type="scientific">Candidatus Devosia phytovorans</name>
    <dbReference type="NCBI Taxonomy" id="3121372"/>
    <lineage>
        <taxon>Bacteria</taxon>
        <taxon>Pseudomonadati</taxon>
        <taxon>Pseudomonadota</taxon>
        <taxon>Alphaproteobacteria</taxon>
        <taxon>Hyphomicrobiales</taxon>
        <taxon>Devosiaceae</taxon>
        <taxon>Devosia</taxon>
    </lineage>
</organism>
<comment type="caution">
    <text evidence="6">Lacks conserved residue(s) required for the propagation of feature annotation.</text>
</comment>
<keyword evidence="6" id="KW-0963">Cytoplasm</keyword>
<evidence type="ECO:0000256" key="5">
    <source>
        <dbReference type="ARBA" id="ARBA00047925"/>
    </source>
</evidence>
<proteinExistence type="inferred from homology"/>
<dbReference type="EC" id="2.7.1.23" evidence="6"/>
<keyword evidence="6" id="KW-0547">Nucleotide-binding</keyword>
<keyword evidence="3 6" id="KW-0521">NADP</keyword>
<protein>
    <recommendedName>
        <fullName evidence="6">NAD kinase</fullName>
        <ecNumber evidence="6">2.7.1.23</ecNumber>
    </recommendedName>
    <alternativeName>
        <fullName evidence="6">ATP-dependent NAD kinase</fullName>
    </alternativeName>
</protein>
<evidence type="ECO:0000256" key="3">
    <source>
        <dbReference type="ARBA" id="ARBA00022857"/>
    </source>
</evidence>
<dbReference type="PANTHER" id="PTHR20275:SF0">
    <property type="entry name" value="NAD KINASE"/>
    <property type="match status" value="1"/>
</dbReference>
<accession>A0AAJ6B0X3</accession>
<gene>
    <name evidence="6" type="primary">nadK</name>
    <name evidence="7" type="ORF">P0Y65_05330</name>
</gene>
<dbReference type="InterPro" id="IPR017438">
    <property type="entry name" value="ATP-NAD_kinase_N"/>
</dbReference>
<dbReference type="GO" id="GO:0019674">
    <property type="term" value="P:NAD+ metabolic process"/>
    <property type="evidence" value="ECO:0007669"/>
    <property type="project" value="InterPro"/>
</dbReference>
<keyword evidence="2 6" id="KW-0418">Kinase</keyword>
<sequence>MSQSTTDRISFVTNGTPEADTAAARLQARYGDHRLEDATVVVALGGDGLMLQTLHRTMRRDIAVYGMNFGSVGFMMNGFSEHDLDQRLAAAQPTRIFPLSMTVLDTSGKTQTALALNEVSLFRSTYQAAKIQIIVDGETRLDELICDGVLLSTPAGSTAYNLSAHGPIIPIEAELLALTPISPFRPRRWRGAILSNRAEVKFITREAAKRPVSAVADNVELQNVLEVTVTEDRTHGVTLLFDPGTSLEERVLTEQFKF</sequence>
<keyword evidence="6" id="KW-0067">ATP-binding</keyword>
<dbReference type="NCBIfam" id="NF003406">
    <property type="entry name" value="PRK04761.1"/>
    <property type="match status" value="1"/>
</dbReference>
<feature type="binding site" evidence="6">
    <location>
        <begin position="117"/>
        <end position="118"/>
    </location>
    <ligand>
        <name>NAD(+)</name>
        <dbReference type="ChEBI" id="CHEBI:57540"/>
    </ligand>
</feature>
<evidence type="ECO:0000256" key="4">
    <source>
        <dbReference type="ARBA" id="ARBA00023027"/>
    </source>
</evidence>
<dbReference type="InterPro" id="IPR016064">
    <property type="entry name" value="NAD/diacylglycerol_kinase_sf"/>
</dbReference>
<dbReference type="Pfam" id="PF20143">
    <property type="entry name" value="NAD_kinase_C"/>
    <property type="match status" value="1"/>
</dbReference>
<dbReference type="AlphaFoldDB" id="A0AAJ6B0X3"/>
<dbReference type="PANTHER" id="PTHR20275">
    <property type="entry name" value="NAD KINASE"/>
    <property type="match status" value="1"/>
</dbReference>
<dbReference type="GO" id="GO:0005737">
    <property type="term" value="C:cytoplasm"/>
    <property type="evidence" value="ECO:0007669"/>
    <property type="project" value="UniProtKB-SubCell"/>
</dbReference>
<reference evidence="7" key="1">
    <citation type="submission" date="2023-03" db="EMBL/GenBank/DDBJ databases">
        <title>Andean soil-derived lignocellulolytic bacterial consortium as a source of novel taxa and putative plastic-active enzymes.</title>
        <authorList>
            <person name="Diaz-Garcia L."/>
            <person name="Chuvochina M."/>
            <person name="Feuerriegel G."/>
            <person name="Bunk B."/>
            <person name="Sproer C."/>
            <person name="Streit W.R."/>
            <person name="Rodriguez L.M."/>
            <person name="Overmann J."/>
            <person name="Jimenez D.J."/>
        </authorList>
    </citation>
    <scope>NUCLEOTIDE SEQUENCE</scope>
    <source>
        <strain evidence="7">MAG 4196</strain>
    </source>
</reference>
<keyword evidence="4 6" id="KW-0520">NAD</keyword>
<feature type="binding site" evidence="6">
    <location>
        <begin position="47"/>
        <end position="48"/>
    </location>
    <ligand>
        <name>NAD(+)</name>
        <dbReference type="ChEBI" id="CHEBI:57540"/>
    </ligand>
</feature>
<dbReference type="Gene3D" id="3.40.50.10330">
    <property type="entry name" value="Probable inorganic polyphosphate/atp-NAD kinase, domain 1"/>
    <property type="match status" value="1"/>
</dbReference>
<dbReference type="InterPro" id="IPR002504">
    <property type="entry name" value="NADK"/>
</dbReference>
<feature type="binding site" evidence="6">
    <location>
        <position position="147"/>
    </location>
    <ligand>
        <name>NAD(+)</name>
        <dbReference type="ChEBI" id="CHEBI:57540"/>
    </ligand>
</feature>
<evidence type="ECO:0000313" key="7">
    <source>
        <dbReference type="EMBL" id="WEK05677.1"/>
    </source>
</evidence>
<keyword evidence="1 6" id="KW-0808">Transferase</keyword>
<dbReference type="GO" id="GO:0051287">
    <property type="term" value="F:NAD binding"/>
    <property type="evidence" value="ECO:0007669"/>
    <property type="project" value="UniProtKB-ARBA"/>
</dbReference>
<comment type="function">
    <text evidence="6">Involved in the regulation of the intracellular balance of NAD and NADP, and is a key enzyme in the biosynthesis of NADP. Catalyzes specifically the phosphorylation on 2'-hydroxyl of the adenosine moiety of NAD to yield NADP.</text>
</comment>